<name>A0A2N4TRK3_RALPI</name>
<organism evidence="1 2">
    <name type="scientific">Ralstonia pickettii</name>
    <name type="common">Burkholderia pickettii</name>
    <dbReference type="NCBI Taxonomy" id="329"/>
    <lineage>
        <taxon>Bacteria</taxon>
        <taxon>Pseudomonadati</taxon>
        <taxon>Pseudomonadota</taxon>
        <taxon>Betaproteobacteria</taxon>
        <taxon>Burkholderiales</taxon>
        <taxon>Burkholderiaceae</taxon>
        <taxon>Ralstonia</taxon>
    </lineage>
</organism>
<evidence type="ECO:0000313" key="1">
    <source>
        <dbReference type="EMBL" id="PLC42326.1"/>
    </source>
</evidence>
<dbReference type="EMBL" id="PKQE01000002">
    <property type="protein sequence ID" value="PLC42326.1"/>
    <property type="molecule type" value="Genomic_DNA"/>
</dbReference>
<evidence type="ECO:0000313" key="2">
    <source>
        <dbReference type="Proteomes" id="UP000234456"/>
    </source>
</evidence>
<sequence length="67" mass="7376">MDAKLAAPTQPLAPISSQSAQALLAFSQLPCEQRRRFILHLNAFLYASPQGRRALIAQWDAKAVEPT</sequence>
<accession>A0A2N4TRK3</accession>
<proteinExistence type="predicted"/>
<gene>
    <name evidence="1" type="ORF">C0Q88_10125</name>
</gene>
<dbReference type="OrthoDB" id="8928883at2"/>
<reference evidence="1 2" key="1">
    <citation type="submission" date="2017-12" db="EMBL/GenBank/DDBJ databases">
        <title>Draft genome sequence of Ralstonia pickettii 52.</title>
        <authorList>
            <person name="Zheng B."/>
        </authorList>
    </citation>
    <scope>NUCLEOTIDE SEQUENCE [LARGE SCALE GENOMIC DNA]</scope>
    <source>
        <strain evidence="1 2">52</strain>
    </source>
</reference>
<comment type="caution">
    <text evidence="1">The sequence shown here is derived from an EMBL/GenBank/DDBJ whole genome shotgun (WGS) entry which is preliminary data.</text>
</comment>
<dbReference type="AlphaFoldDB" id="A0A2N4TRK3"/>
<protein>
    <submittedName>
        <fullName evidence="1">Uncharacterized protein</fullName>
    </submittedName>
</protein>
<dbReference type="Proteomes" id="UP000234456">
    <property type="component" value="Unassembled WGS sequence"/>
</dbReference>